<dbReference type="GO" id="GO:0042597">
    <property type="term" value="C:periplasmic space"/>
    <property type="evidence" value="ECO:0007669"/>
    <property type="project" value="InterPro"/>
</dbReference>
<dbReference type="SUPFAM" id="SSF81296">
    <property type="entry name" value="E set domains"/>
    <property type="match status" value="1"/>
</dbReference>
<dbReference type="GO" id="GO:0006825">
    <property type="term" value="P:copper ion transport"/>
    <property type="evidence" value="ECO:0007669"/>
    <property type="project" value="InterPro"/>
</dbReference>
<evidence type="ECO:0000256" key="3">
    <source>
        <dbReference type="ARBA" id="ARBA00022729"/>
    </source>
</evidence>
<evidence type="ECO:0000313" key="10">
    <source>
        <dbReference type="Proteomes" id="UP000198504"/>
    </source>
</evidence>
<dbReference type="RefSeq" id="WP_091177407.1">
    <property type="nucleotide sequence ID" value="NZ_FOFA01000001.1"/>
</dbReference>
<evidence type="ECO:0000256" key="5">
    <source>
        <dbReference type="SAM" id="MobiDB-lite"/>
    </source>
</evidence>
<dbReference type="InterPro" id="IPR014756">
    <property type="entry name" value="Ig_E-set"/>
</dbReference>
<dbReference type="InterPro" id="IPR007348">
    <property type="entry name" value="CopC_dom"/>
</dbReference>
<dbReference type="InterPro" id="IPR006311">
    <property type="entry name" value="TAT_signal"/>
</dbReference>
<dbReference type="GO" id="GO:0046688">
    <property type="term" value="P:response to copper ion"/>
    <property type="evidence" value="ECO:0007669"/>
    <property type="project" value="InterPro"/>
</dbReference>
<evidence type="ECO:0000256" key="7">
    <source>
        <dbReference type="SAM" id="SignalP"/>
    </source>
</evidence>
<keyword evidence="10" id="KW-1185">Reference proteome</keyword>
<keyword evidence="6" id="KW-1133">Transmembrane helix</keyword>
<keyword evidence="3 7" id="KW-0732">Signal</keyword>
<feature type="transmembrane region" description="Helical" evidence="6">
    <location>
        <begin position="168"/>
        <end position="185"/>
    </location>
</feature>
<dbReference type="GO" id="GO:0005507">
    <property type="term" value="F:copper ion binding"/>
    <property type="evidence" value="ECO:0007669"/>
    <property type="project" value="InterPro"/>
</dbReference>
<feature type="domain" description="CopC" evidence="8">
    <location>
        <begin position="41"/>
        <end position="132"/>
    </location>
</feature>
<protein>
    <recommendedName>
        <fullName evidence="8">CopC domain-containing protein</fullName>
    </recommendedName>
</protein>
<evidence type="ECO:0000256" key="1">
    <source>
        <dbReference type="ARBA" id="ARBA00004196"/>
    </source>
</evidence>
<dbReference type="PANTHER" id="PTHR34820:SF4">
    <property type="entry name" value="INNER MEMBRANE PROTEIN YEBZ"/>
    <property type="match status" value="1"/>
</dbReference>
<evidence type="ECO:0000256" key="4">
    <source>
        <dbReference type="ARBA" id="ARBA00023008"/>
    </source>
</evidence>
<dbReference type="InterPro" id="IPR014755">
    <property type="entry name" value="Cu-Rt/internalin_Ig-like"/>
</dbReference>
<dbReference type="Proteomes" id="UP000198504">
    <property type="component" value="Unassembled WGS sequence"/>
</dbReference>
<proteinExistence type="predicted"/>
<feature type="signal peptide" evidence="7">
    <location>
        <begin position="1"/>
        <end position="40"/>
    </location>
</feature>
<feature type="chain" id="PRO_5011451947" description="CopC domain-containing protein" evidence="7">
    <location>
        <begin position="41"/>
        <end position="198"/>
    </location>
</feature>
<feature type="compositionally biased region" description="Low complexity" evidence="5">
    <location>
        <begin position="134"/>
        <end position="158"/>
    </location>
</feature>
<feature type="region of interest" description="Disordered" evidence="5">
    <location>
        <begin position="134"/>
        <end position="160"/>
    </location>
</feature>
<dbReference type="AlphaFoldDB" id="A0A1H8ZWE2"/>
<dbReference type="GO" id="GO:0030313">
    <property type="term" value="C:cell envelope"/>
    <property type="evidence" value="ECO:0007669"/>
    <property type="project" value="UniProtKB-SubCell"/>
</dbReference>
<keyword evidence="6" id="KW-0472">Membrane</keyword>
<dbReference type="Pfam" id="PF04234">
    <property type="entry name" value="CopC"/>
    <property type="match status" value="1"/>
</dbReference>
<evidence type="ECO:0000256" key="6">
    <source>
        <dbReference type="SAM" id="Phobius"/>
    </source>
</evidence>
<accession>A0A1H8ZWE2</accession>
<dbReference type="PROSITE" id="PS51318">
    <property type="entry name" value="TAT"/>
    <property type="match status" value="1"/>
</dbReference>
<dbReference type="PANTHER" id="PTHR34820">
    <property type="entry name" value="INNER MEMBRANE PROTEIN YEBZ"/>
    <property type="match status" value="1"/>
</dbReference>
<dbReference type="InterPro" id="IPR032694">
    <property type="entry name" value="CopC/D"/>
</dbReference>
<keyword evidence="4" id="KW-0186">Copper</keyword>
<dbReference type="EMBL" id="FOFA01000001">
    <property type="protein sequence ID" value="SEP68078.1"/>
    <property type="molecule type" value="Genomic_DNA"/>
</dbReference>
<reference evidence="10" key="1">
    <citation type="submission" date="2016-10" db="EMBL/GenBank/DDBJ databases">
        <authorList>
            <person name="Varghese N."/>
            <person name="Submissions S."/>
        </authorList>
    </citation>
    <scope>NUCLEOTIDE SEQUENCE [LARGE SCALE GENOMIC DNA]</scope>
    <source>
        <strain evidence="10">CGMCC 4.6856</strain>
    </source>
</reference>
<evidence type="ECO:0000259" key="8">
    <source>
        <dbReference type="Pfam" id="PF04234"/>
    </source>
</evidence>
<organism evidence="9 10">
    <name type="scientific">Microlunatus flavus</name>
    <dbReference type="NCBI Taxonomy" id="1036181"/>
    <lineage>
        <taxon>Bacteria</taxon>
        <taxon>Bacillati</taxon>
        <taxon>Actinomycetota</taxon>
        <taxon>Actinomycetes</taxon>
        <taxon>Propionibacteriales</taxon>
        <taxon>Propionibacteriaceae</taxon>
        <taxon>Microlunatus</taxon>
    </lineage>
</organism>
<sequence length="198" mass="20056">MPRSTSSTAPPGRPRPARRVLATLGAGLALALALGAPAYAHDELTASNPTDGDSLGHPPAQVVLTFEEAPVDLGLQVVVTGPDGPVSAGAPRIEGTTVVQDVQPSAPAGRYTVEWRVTSDDGHPVSGRFGFSAQAAGTGATPGATAAPTSAATPAPAEAPRREPLIPSWAWIIGGVIVIVAAVRLNRRSAAANKQQED</sequence>
<gene>
    <name evidence="9" type="ORF">SAMN05421756_101366</name>
</gene>
<evidence type="ECO:0000256" key="2">
    <source>
        <dbReference type="ARBA" id="ARBA00022723"/>
    </source>
</evidence>
<keyword evidence="2" id="KW-0479">Metal-binding</keyword>
<dbReference type="Gene3D" id="2.60.40.1220">
    <property type="match status" value="1"/>
</dbReference>
<name>A0A1H8ZWE2_9ACTN</name>
<keyword evidence="6" id="KW-0812">Transmembrane</keyword>
<dbReference type="OrthoDB" id="5242236at2"/>
<dbReference type="STRING" id="1036181.SAMN05421756_101366"/>
<dbReference type="GO" id="GO:0005886">
    <property type="term" value="C:plasma membrane"/>
    <property type="evidence" value="ECO:0007669"/>
    <property type="project" value="TreeGrafter"/>
</dbReference>
<evidence type="ECO:0000313" key="9">
    <source>
        <dbReference type="EMBL" id="SEP68078.1"/>
    </source>
</evidence>
<comment type="subcellular location">
    <subcellularLocation>
        <location evidence="1">Cell envelope</location>
    </subcellularLocation>
</comment>